<gene>
    <name evidence="2" type="ORF">NDU88_001740</name>
</gene>
<keyword evidence="1" id="KW-1133">Transmembrane helix</keyword>
<keyword evidence="3" id="KW-1185">Reference proteome</keyword>
<keyword evidence="1" id="KW-0472">Membrane</keyword>
<proteinExistence type="predicted"/>
<dbReference type="Proteomes" id="UP001066276">
    <property type="component" value="Chromosome 10"/>
</dbReference>
<accession>A0AAV7M916</accession>
<evidence type="ECO:0000313" key="2">
    <source>
        <dbReference type="EMBL" id="KAJ1096605.1"/>
    </source>
</evidence>
<reference evidence="2" key="1">
    <citation type="journal article" date="2022" name="bioRxiv">
        <title>Sequencing and chromosome-scale assembly of the giantPleurodeles waltlgenome.</title>
        <authorList>
            <person name="Brown T."/>
            <person name="Elewa A."/>
            <person name="Iarovenko S."/>
            <person name="Subramanian E."/>
            <person name="Araus A.J."/>
            <person name="Petzold A."/>
            <person name="Susuki M."/>
            <person name="Suzuki K.-i.T."/>
            <person name="Hayashi T."/>
            <person name="Toyoda A."/>
            <person name="Oliveira C."/>
            <person name="Osipova E."/>
            <person name="Leigh N.D."/>
            <person name="Simon A."/>
            <person name="Yun M.H."/>
        </authorList>
    </citation>
    <scope>NUCLEOTIDE SEQUENCE</scope>
    <source>
        <strain evidence="2">20211129_DDA</strain>
        <tissue evidence="2">Liver</tissue>
    </source>
</reference>
<name>A0AAV7M916_PLEWA</name>
<sequence length="78" mass="8696">MQRRCDRGRRCGLTHTGGPVFVPLPARIGGREACSESLPANTLCRERERLRRPDRRLVRAAAFADITALVGLVALWIL</sequence>
<evidence type="ECO:0000313" key="3">
    <source>
        <dbReference type="Proteomes" id="UP001066276"/>
    </source>
</evidence>
<feature type="transmembrane region" description="Helical" evidence="1">
    <location>
        <begin position="57"/>
        <end position="77"/>
    </location>
</feature>
<dbReference type="EMBL" id="JANPWB010000014">
    <property type="protein sequence ID" value="KAJ1096605.1"/>
    <property type="molecule type" value="Genomic_DNA"/>
</dbReference>
<evidence type="ECO:0000256" key="1">
    <source>
        <dbReference type="SAM" id="Phobius"/>
    </source>
</evidence>
<dbReference type="AlphaFoldDB" id="A0AAV7M916"/>
<keyword evidence="1" id="KW-0812">Transmembrane</keyword>
<organism evidence="2 3">
    <name type="scientific">Pleurodeles waltl</name>
    <name type="common">Iberian ribbed newt</name>
    <dbReference type="NCBI Taxonomy" id="8319"/>
    <lineage>
        <taxon>Eukaryota</taxon>
        <taxon>Metazoa</taxon>
        <taxon>Chordata</taxon>
        <taxon>Craniata</taxon>
        <taxon>Vertebrata</taxon>
        <taxon>Euteleostomi</taxon>
        <taxon>Amphibia</taxon>
        <taxon>Batrachia</taxon>
        <taxon>Caudata</taxon>
        <taxon>Salamandroidea</taxon>
        <taxon>Salamandridae</taxon>
        <taxon>Pleurodelinae</taxon>
        <taxon>Pleurodeles</taxon>
    </lineage>
</organism>
<comment type="caution">
    <text evidence="2">The sequence shown here is derived from an EMBL/GenBank/DDBJ whole genome shotgun (WGS) entry which is preliminary data.</text>
</comment>
<protein>
    <submittedName>
        <fullName evidence="2">Uncharacterized protein</fullName>
    </submittedName>
</protein>